<evidence type="ECO:0007829" key="4">
    <source>
        <dbReference type="PDB" id="8G3D"/>
    </source>
</evidence>
<dbReference type="PDB" id="8G3D">
    <property type="method" value="EM"/>
    <property type="resolution" value="3.70 A"/>
    <property type="chains" value="2G=1-99"/>
</dbReference>
<dbReference type="InterPro" id="IPR029375">
    <property type="entry name" value="CFAP141"/>
</dbReference>
<dbReference type="GeneID" id="7846780"/>
<reference evidence="5" key="3">
    <citation type="journal article" date="2024" name="Elife">
        <title>Effect of alpha-tubulin acetylation on the doublet microtubule structure.</title>
        <authorList>
            <person name="Yang S.K."/>
            <person name="Kubo S."/>
            <person name="Black C.S."/>
            <person name="Peri K."/>
            <person name="Dai D."/>
            <person name="Legal T."/>
            <person name="Valente-Paterno M."/>
            <person name="Gaertig J."/>
            <person name="Bui K.H."/>
        </authorList>
    </citation>
    <scope>STRUCTURE BY ELECTRON MICROSCOPY (4.10 ANGSTROMS)</scope>
</reference>
<dbReference type="Proteomes" id="UP000009168">
    <property type="component" value="Unassembled WGS sequence"/>
</dbReference>
<dbReference type="EMDB" id="EMD-29685"/>
<gene>
    <name evidence="1" type="ORF">TTHERM_00242188</name>
</gene>
<dbReference type="EMBL" id="GG662443">
    <property type="protein sequence ID" value="EDK31366.1"/>
    <property type="molecule type" value="Genomic_DNA"/>
</dbReference>
<dbReference type="eggNOG" id="ENOG502SZ1C">
    <property type="taxonomic scope" value="Eukaryota"/>
</dbReference>
<evidence type="ECO:0000313" key="2">
    <source>
        <dbReference type="Proteomes" id="UP000009168"/>
    </source>
</evidence>
<dbReference type="EMDB" id="EMD-40436"/>
<dbReference type="RefSeq" id="XP_001471039.1">
    <property type="nucleotide sequence ID" value="XM_001470989.2"/>
</dbReference>
<dbReference type="EMDB" id="EMD-29692"/>
<protein>
    <submittedName>
        <fullName evidence="1">Uncharacterized protein</fullName>
    </submittedName>
</protein>
<sequence length="99" mass="12075">MINIQRSIKLNEKYQQAEQYSKKLEGISRITNWHETKVKYDNANQNKYARKMIDQEMKYALKEVKMVRNVKLKELYEQEAKQWEQELSQKGLAIYKHKH</sequence>
<keyword evidence="2" id="KW-1185">Reference proteome</keyword>
<dbReference type="PDB" id="8G2Z">
    <property type="method" value="EM"/>
    <property type="resolution" value="4.10 A"/>
    <property type="chains" value="2G=1-99"/>
</dbReference>
<dbReference type="OrthoDB" id="442710at2759"/>
<organism evidence="1 2">
    <name type="scientific">Tetrahymena thermophila (strain SB210)</name>
    <dbReference type="NCBI Taxonomy" id="312017"/>
    <lineage>
        <taxon>Eukaryota</taxon>
        <taxon>Sar</taxon>
        <taxon>Alveolata</taxon>
        <taxon>Ciliophora</taxon>
        <taxon>Intramacronucleata</taxon>
        <taxon>Oligohymenophorea</taxon>
        <taxon>Hymenostomatida</taxon>
        <taxon>Tetrahymenina</taxon>
        <taxon>Tetrahymenidae</taxon>
        <taxon>Tetrahymena</taxon>
    </lineage>
</organism>
<dbReference type="AlphaFoldDB" id="A4VCU8"/>
<accession>A4VCU8</accession>
<reference evidence="2" key="1">
    <citation type="journal article" date="2006" name="PLoS Biol.">
        <title>Macronuclear genome sequence of the ciliate Tetrahymena thermophila, a model eukaryote.</title>
        <authorList>
            <person name="Eisen J.A."/>
            <person name="Coyne R.S."/>
            <person name="Wu M."/>
            <person name="Wu D."/>
            <person name="Thiagarajan M."/>
            <person name="Wortman J.R."/>
            <person name="Badger J.H."/>
            <person name="Ren Q."/>
            <person name="Amedeo P."/>
            <person name="Jones K.M."/>
            <person name="Tallon L.J."/>
            <person name="Delcher A.L."/>
            <person name="Salzberg S.L."/>
            <person name="Silva J.C."/>
            <person name="Haas B.J."/>
            <person name="Majoros W.H."/>
            <person name="Farzad M."/>
            <person name="Carlton J.M."/>
            <person name="Smith R.K. Jr."/>
            <person name="Garg J."/>
            <person name="Pearlman R.E."/>
            <person name="Karrer K.M."/>
            <person name="Sun L."/>
            <person name="Manning G."/>
            <person name="Elde N.C."/>
            <person name="Turkewitz A.P."/>
            <person name="Asai D.J."/>
            <person name="Wilkes D.E."/>
            <person name="Wang Y."/>
            <person name="Cai H."/>
            <person name="Collins K."/>
            <person name="Stewart B.A."/>
            <person name="Lee S.R."/>
            <person name="Wilamowska K."/>
            <person name="Weinberg Z."/>
            <person name="Ruzzo W.L."/>
            <person name="Wloga D."/>
            <person name="Gaertig J."/>
            <person name="Frankel J."/>
            <person name="Tsao C.-C."/>
            <person name="Gorovsky M.A."/>
            <person name="Keeling P.J."/>
            <person name="Waller R.F."/>
            <person name="Patron N.J."/>
            <person name="Cherry J.M."/>
            <person name="Stover N.A."/>
            <person name="Krieger C.J."/>
            <person name="del Toro C."/>
            <person name="Ryder H.F."/>
            <person name="Williamson S.C."/>
            <person name="Barbeau R.A."/>
            <person name="Hamilton E.P."/>
            <person name="Orias E."/>
        </authorList>
    </citation>
    <scope>NUCLEOTIDE SEQUENCE [LARGE SCALE GENOMIC DNA]</scope>
    <source>
        <strain evidence="2">SB210</strain>
    </source>
</reference>
<dbReference type="InParanoid" id="A4VCU8"/>
<dbReference type="Pfam" id="PF15104">
    <property type="entry name" value="CFAP141"/>
    <property type="match status" value="1"/>
</dbReference>
<dbReference type="KEGG" id="tet:TTHERM_00242188"/>
<proteinExistence type="evidence at protein level"/>
<evidence type="ECO:0007829" key="3">
    <source>
        <dbReference type="PDB" id="8G2Z"/>
    </source>
</evidence>
<name>A4VCU8_TETTS</name>
<evidence type="ECO:0000313" key="1">
    <source>
        <dbReference type="EMBL" id="EDK31366.1"/>
    </source>
</evidence>
<dbReference type="PANTHER" id="PTHR35818:SF1">
    <property type="entry name" value="CILIA- AND FLAGELLA-ASSOCIATED PROTEIN 141"/>
    <property type="match status" value="1"/>
</dbReference>
<dbReference type="OMA" id="TEWHEGH"/>
<dbReference type="PDB" id="8SF7">
    <property type="method" value="EM"/>
    <property type="resolution" value="4.10 A"/>
    <property type="chains" value="2G=1-99"/>
</dbReference>
<dbReference type="HOGENOM" id="CLU_2325253_0_0_1"/>
<evidence type="ECO:0007829" key="5">
    <source>
        <dbReference type="PDB" id="8SF7"/>
    </source>
</evidence>
<reference evidence="3 4" key="2">
    <citation type="journal article" date="2023" name="Nat. Commun.">
        <title>Native doublet microtubules from Tetrahymena thermophila reveal the importance of outer junction proteins.</title>
        <authorList>
            <person name="Kubo S."/>
            <person name="Black C.S."/>
            <person name="Joachimiak E."/>
            <person name="Yang S.K."/>
            <person name="Legal T."/>
            <person name="Peri K."/>
            <person name="Khalifa A.A.Z."/>
            <person name="Ghanaeian A."/>
            <person name="McCafferty C.L."/>
            <person name="Valente-Paterno M."/>
            <person name="De Bellis C."/>
            <person name="Huynh P.M."/>
            <person name="Fan Z."/>
            <person name="Marcotte E.M."/>
            <person name="Wloga D."/>
            <person name="Bui K.H."/>
        </authorList>
    </citation>
    <scope>STRUCTURE BY ELECTRON MICROSCOPY (3.70 ANGSTROMS)</scope>
</reference>
<keyword evidence="3 4" id="KW-0002">3D-structure</keyword>
<dbReference type="PANTHER" id="PTHR35818">
    <property type="entry name" value="C1ORF189"/>
    <property type="match status" value="1"/>
</dbReference>